<evidence type="ECO:0000256" key="7">
    <source>
        <dbReference type="RuleBase" id="RU363032"/>
    </source>
</evidence>
<dbReference type="Gene3D" id="1.10.3720.10">
    <property type="entry name" value="MetI-like"/>
    <property type="match status" value="1"/>
</dbReference>
<dbReference type="PROSITE" id="PS50928">
    <property type="entry name" value="ABC_TM1"/>
    <property type="match status" value="1"/>
</dbReference>
<name>A0A1X6X2M0_9MICO</name>
<feature type="domain" description="ABC transmembrane type-1" evidence="8">
    <location>
        <begin position="100"/>
        <end position="316"/>
    </location>
</feature>
<evidence type="ECO:0000256" key="4">
    <source>
        <dbReference type="ARBA" id="ARBA00022692"/>
    </source>
</evidence>
<feature type="transmembrane region" description="Helical" evidence="7">
    <location>
        <begin position="102"/>
        <end position="127"/>
    </location>
</feature>
<evidence type="ECO:0000256" key="3">
    <source>
        <dbReference type="ARBA" id="ARBA00022475"/>
    </source>
</evidence>
<feature type="transmembrane region" description="Helical" evidence="7">
    <location>
        <begin position="251"/>
        <end position="273"/>
    </location>
</feature>
<evidence type="ECO:0000256" key="5">
    <source>
        <dbReference type="ARBA" id="ARBA00022989"/>
    </source>
</evidence>
<dbReference type="GO" id="GO:0005886">
    <property type="term" value="C:plasma membrane"/>
    <property type="evidence" value="ECO:0007669"/>
    <property type="project" value="UniProtKB-SubCell"/>
</dbReference>
<proteinExistence type="inferred from homology"/>
<accession>A0A1X6X2M0</accession>
<keyword evidence="5 7" id="KW-1133">Transmembrane helix</keyword>
<dbReference type="Proteomes" id="UP000196581">
    <property type="component" value="Unassembled WGS sequence"/>
</dbReference>
<dbReference type="AlphaFoldDB" id="A0A1X6X2M0"/>
<feature type="transmembrane region" description="Helical" evidence="7">
    <location>
        <begin position="193"/>
        <end position="211"/>
    </location>
</feature>
<keyword evidence="4 7" id="KW-0812">Transmembrane</keyword>
<dbReference type="EMBL" id="FWFF01000003">
    <property type="protein sequence ID" value="SLM92736.1"/>
    <property type="molecule type" value="Genomic_DNA"/>
</dbReference>
<dbReference type="CDD" id="cd06261">
    <property type="entry name" value="TM_PBP2"/>
    <property type="match status" value="1"/>
</dbReference>
<organism evidence="9 10">
    <name type="scientific">Brevibacterium yomogidense</name>
    <dbReference type="NCBI Taxonomy" id="946573"/>
    <lineage>
        <taxon>Bacteria</taxon>
        <taxon>Bacillati</taxon>
        <taxon>Actinomycetota</taxon>
        <taxon>Actinomycetes</taxon>
        <taxon>Micrococcales</taxon>
        <taxon>Brevibacteriaceae</taxon>
        <taxon>Brevibacterium</taxon>
    </lineage>
</organism>
<gene>
    <name evidence="9" type="ORF">FM105_03295</name>
</gene>
<protein>
    <submittedName>
        <fullName evidence="9">Oligopeptide transport system permease protein OppB (TC 3.A.1.5.1)</fullName>
    </submittedName>
</protein>
<dbReference type="InterPro" id="IPR035906">
    <property type="entry name" value="MetI-like_sf"/>
</dbReference>
<keyword evidence="10" id="KW-1185">Reference proteome</keyword>
<dbReference type="PANTHER" id="PTHR43163">
    <property type="entry name" value="DIPEPTIDE TRANSPORT SYSTEM PERMEASE PROTEIN DPPB-RELATED"/>
    <property type="match status" value="1"/>
</dbReference>
<evidence type="ECO:0000256" key="6">
    <source>
        <dbReference type="ARBA" id="ARBA00023136"/>
    </source>
</evidence>
<evidence type="ECO:0000256" key="2">
    <source>
        <dbReference type="ARBA" id="ARBA00022448"/>
    </source>
</evidence>
<dbReference type="GO" id="GO:0055085">
    <property type="term" value="P:transmembrane transport"/>
    <property type="evidence" value="ECO:0007669"/>
    <property type="project" value="InterPro"/>
</dbReference>
<evidence type="ECO:0000313" key="9">
    <source>
        <dbReference type="EMBL" id="SLM92736.1"/>
    </source>
</evidence>
<dbReference type="InterPro" id="IPR000515">
    <property type="entry name" value="MetI-like"/>
</dbReference>
<comment type="similarity">
    <text evidence="7">Belongs to the binding-protein-dependent transport system permease family.</text>
</comment>
<dbReference type="Pfam" id="PF00528">
    <property type="entry name" value="BPD_transp_1"/>
    <property type="match status" value="1"/>
</dbReference>
<feature type="transmembrane region" description="Helical" evidence="7">
    <location>
        <begin position="12"/>
        <end position="29"/>
    </location>
</feature>
<keyword evidence="2 7" id="KW-0813">Transport</keyword>
<sequence length="332" mass="35691">MRQAGRSWLPRLGQYALVLWVAVTLNFAIPRLAPGNPALIMHTGEGDPTPEELAELGEIYGLNEPVLVQYGRFWLDLLRGDLGLSTDHNRPVTDVLLERLPWSLVLVGLGLIGAIIIGTLIGAWSAWRREAGRPSQDKGTLVGVLAIDSMPGFWVGMLLIAVFSAQLGWFPSYASAQMPEGTLAGIAESGRRLAMPLATMIITSFGTYYMLARASMTTVLGEPFIRLARAKGLPERTVAIRHALRTALLPIATNAAIAAGSLVSGAVVVETVFSYPGLGKVIADAVAVRDYPLLQGAFLLATLGVIAANILVDLLYPLLDPRVRHSREELPV</sequence>
<dbReference type="SUPFAM" id="SSF161098">
    <property type="entry name" value="MetI-like"/>
    <property type="match status" value="1"/>
</dbReference>
<keyword evidence="6 7" id="KW-0472">Membrane</keyword>
<dbReference type="RefSeq" id="WP_087004685.1">
    <property type="nucleotide sequence ID" value="NZ_FWFF01000003.1"/>
</dbReference>
<reference evidence="10" key="1">
    <citation type="submission" date="2017-02" db="EMBL/GenBank/DDBJ databases">
        <authorList>
            <person name="Dridi B."/>
        </authorList>
    </citation>
    <scope>NUCLEOTIDE SEQUENCE [LARGE SCALE GENOMIC DNA]</scope>
    <source>
        <strain evidence="10">B Co 03.10</strain>
    </source>
</reference>
<evidence type="ECO:0000256" key="1">
    <source>
        <dbReference type="ARBA" id="ARBA00004651"/>
    </source>
</evidence>
<feature type="transmembrane region" description="Helical" evidence="7">
    <location>
        <begin position="293"/>
        <end position="319"/>
    </location>
</feature>
<comment type="subcellular location">
    <subcellularLocation>
        <location evidence="1 7">Cell membrane</location>
        <topology evidence="1 7">Multi-pass membrane protein</topology>
    </subcellularLocation>
</comment>
<keyword evidence="3" id="KW-1003">Cell membrane</keyword>
<evidence type="ECO:0000259" key="8">
    <source>
        <dbReference type="PROSITE" id="PS50928"/>
    </source>
</evidence>
<feature type="transmembrane region" description="Helical" evidence="7">
    <location>
        <begin position="139"/>
        <end position="163"/>
    </location>
</feature>
<dbReference type="PANTHER" id="PTHR43163:SF9">
    <property type="entry name" value="ABC TRANSPORTER PERMEASE PROTEIN"/>
    <property type="match status" value="1"/>
</dbReference>
<evidence type="ECO:0000313" key="10">
    <source>
        <dbReference type="Proteomes" id="UP000196581"/>
    </source>
</evidence>